<accession>A0A815Q9M0</accession>
<comment type="caution">
    <text evidence="3">The sequence shown here is derived from an EMBL/GenBank/DDBJ whole genome shotgun (WGS) entry which is preliminary data.</text>
</comment>
<reference evidence="3" key="1">
    <citation type="submission" date="2021-02" db="EMBL/GenBank/DDBJ databases">
        <authorList>
            <person name="Nowell W R."/>
        </authorList>
    </citation>
    <scope>NUCLEOTIDE SEQUENCE</scope>
</reference>
<protein>
    <submittedName>
        <fullName evidence="3">Uncharacterized protein</fullName>
    </submittedName>
</protein>
<evidence type="ECO:0000313" key="2">
    <source>
        <dbReference type="EMBL" id="CAF1313266.1"/>
    </source>
</evidence>
<gene>
    <name evidence="3" type="ORF">GPM918_LOCUS35051</name>
    <name evidence="2" type="ORF">OVA965_LOCUS29085</name>
    <name evidence="5" type="ORF">SRO942_LOCUS35766</name>
    <name evidence="4" type="ORF">TMI583_LOCUS29854</name>
</gene>
<feature type="chain" id="PRO_5036228611" evidence="1">
    <location>
        <begin position="22"/>
        <end position="166"/>
    </location>
</feature>
<dbReference type="OrthoDB" id="10010241at2759"/>
<dbReference type="AlphaFoldDB" id="A0A815Q9M0"/>
<evidence type="ECO:0000313" key="5">
    <source>
        <dbReference type="EMBL" id="CAF4330685.1"/>
    </source>
</evidence>
<evidence type="ECO:0000313" key="6">
    <source>
        <dbReference type="Proteomes" id="UP000663829"/>
    </source>
</evidence>
<proteinExistence type="predicted"/>
<evidence type="ECO:0000313" key="4">
    <source>
        <dbReference type="EMBL" id="CAF4121851.1"/>
    </source>
</evidence>
<sequence>MSFSLILASIFLFATTATVYAAPAIDDDGIECKPSISSMTEYPCFGTLQFQCPSASFNIGKTQYVTCSDIQLFWSYNVGNLTMTIETEFTEQRQPFIILFANDSTFRNQMPHFYRIIDGVETEIVTKDEQIILTSDENYQVIMKFQAPANLMFYGASLNYKVRRLQ</sequence>
<dbReference type="Proteomes" id="UP000682733">
    <property type="component" value="Unassembled WGS sequence"/>
</dbReference>
<dbReference type="EMBL" id="CAJOBC010085409">
    <property type="protein sequence ID" value="CAF4330685.1"/>
    <property type="molecule type" value="Genomic_DNA"/>
</dbReference>
<dbReference type="Proteomes" id="UP000677228">
    <property type="component" value="Unassembled WGS sequence"/>
</dbReference>
<keyword evidence="1" id="KW-0732">Signal</keyword>
<keyword evidence="6" id="KW-1185">Reference proteome</keyword>
<evidence type="ECO:0000256" key="1">
    <source>
        <dbReference type="SAM" id="SignalP"/>
    </source>
</evidence>
<dbReference type="EMBL" id="CAJNOK010020252">
    <property type="protein sequence ID" value="CAF1313266.1"/>
    <property type="molecule type" value="Genomic_DNA"/>
</dbReference>
<dbReference type="Proteomes" id="UP000681722">
    <property type="component" value="Unassembled WGS sequence"/>
</dbReference>
<name>A0A815Q9M0_9BILA</name>
<organism evidence="3 6">
    <name type="scientific">Didymodactylos carnosus</name>
    <dbReference type="NCBI Taxonomy" id="1234261"/>
    <lineage>
        <taxon>Eukaryota</taxon>
        <taxon>Metazoa</taxon>
        <taxon>Spiralia</taxon>
        <taxon>Gnathifera</taxon>
        <taxon>Rotifera</taxon>
        <taxon>Eurotatoria</taxon>
        <taxon>Bdelloidea</taxon>
        <taxon>Philodinida</taxon>
        <taxon>Philodinidae</taxon>
        <taxon>Didymodactylos</taxon>
    </lineage>
</organism>
<evidence type="ECO:0000313" key="3">
    <source>
        <dbReference type="EMBL" id="CAF1460216.1"/>
    </source>
</evidence>
<dbReference type="EMBL" id="CAJNOQ010019948">
    <property type="protein sequence ID" value="CAF1460216.1"/>
    <property type="molecule type" value="Genomic_DNA"/>
</dbReference>
<dbReference type="Proteomes" id="UP000663829">
    <property type="component" value="Unassembled WGS sequence"/>
</dbReference>
<dbReference type="EMBL" id="CAJOBA010041849">
    <property type="protein sequence ID" value="CAF4121851.1"/>
    <property type="molecule type" value="Genomic_DNA"/>
</dbReference>
<feature type="signal peptide" evidence="1">
    <location>
        <begin position="1"/>
        <end position="21"/>
    </location>
</feature>